<evidence type="ECO:0000313" key="5">
    <source>
        <dbReference type="Proteomes" id="UP001596035"/>
    </source>
</evidence>
<keyword evidence="5" id="KW-1185">Reference proteome</keyword>
<dbReference type="Gene3D" id="1.10.101.10">
    <property type="entry name" value="PGBD-like superfamily/PGBD"/>
    <property type="match status" value="1"/>
</dbReference>
<feature type="compositionally biased region" description="Gly residues" evidence="1">
    <location>
        <begin position="235"/>
        <end position="274"/>
    </location>
</feature>
<dbReference type="InterPro" id="IPR002477">
    <property type="entry name" value="Peptidoglycan-bd-like"/>
</dbReference>
<name>A0ABW0E662_9ACTN</name>
<comment type="caution">
    <text evidence="4">The sequence shown here is derived from an EMBL/GenBank/DDBJ whole genome shotgun (WGS) entry which is preliminary data.</text>
</comment>
<feature type="transmembrane region" description="Helical" evidence="2">
    <location>
        <begin position="24"/>
        <end position="43"/>
    </location>
</feature>
<feature type="domain" description="Peptidoglycan binding-like" evidence="3">
    <location>
        <begin position="160"/>
        <end position="196"/>
    </location>
</feature>
<dbReference type="EMBL" id="JBHSKN010000037">
    <property type="protein sequence ID" value="MFC5245285.1"/>
    <property type="molecule type" value="Genomic_DNA"/>
</dbReference>
<feature type="region of interest" description="Disordered" evidence="1">
    <location>
        <begin position="369"/>
        <end position="413"/>
    </location>
</feature>
<keyword evidence="2" id="KW-0472">Membrane</keyword>
<evidence type="ECO:0000259" key="3">
    <source>
        <dbReference type="Pfam" id="PF01471"/>
    </source>
</evidence>
<gene>
    <name evidence="4" type="ORF">ACFPWV_36165</name>
</gene>
<dbReference type="RefSeq" id="WP_344562909.1">
    <property type="nucleotide sequence ID" value="NZ_BAAATG010000026.1"/>
</dbReference>
<dbReference type="InterPro" id="IPR036365">
    <property type="entry name" value="PGBD-like_sf"/>
</dbReference>
<protein>
    <submittedName>
        <fullName evidence="4">Peptidoglycan-binding domain-containing protein</fullName>
    </submittedName>
</protein>
<dbReference type="SUPFAM" id="SSF47090">
    <property type="entry name" value="PGBD-like"/>
    <property type="match status" value="1"/>
</dbReference>
<keyword evidence="2" id="KW-0812">Transmembrane</keyword>
<evidence type="ECO:0000256" key="2">
    <source>
        <dbReference type="SAM" id="Phobius"/>
    </source>
</evidence>
<dbReference type="Gene3D" id="2.40.420.20">
    <property type="match status" value="1"/>
</dbReference>
<keyword evidence="2" id="KW-1133">Transmembrane helix</keyword>
<sequence length="504" mass="49692">MRQRPEPAGARPGRFRRLTGTRSGQLTVVVAAVALVGAGGWFAGSRMQSPADAAASHRPPEAGPVTVAVERRSLTASVVAQGSVEFASPQSVTLAGPVGSPDSGSGEAGAGDGVAQRITKAPAAGAEVKEGDVLMQVSGRPVLVLRGTVPMYRTLGPGASGDDVEQLQRALTRLGFDSGSANGTYGQSDAAAVSRWYESKGYRAVEPTVADKQQLGTLEAAVTTAQQALLAARNPGGGSGGTAGSGEPGGGSGESGSGSGEPGGGSGDGSGTGGDAAELELKSARQQLDAANTALSAFRAGYGTKVPAGEVVFLSELPARLDKVSVKTGDTPSGPVATVTSSKVVVRAVVPAGDAELLHKGMRARVETTDGTTADGEVVALGDDVPKDDPAGAGKQQGTSDGGSDGSSAPVPVQISVPAGTLAENAAESAKVTIEVGSSEGEVLTVPLAALHTSADGKARVRVVRGGEVVDVVVEAGLSADGQVEVTPSSGAALAPGDQVVVGR</sequence>
<reference evidence="5" key="1">
    <citation type="journal article" date="2019" name="Int. J. Syst. Evol. Microbiol.">
        <title>The Global Catalogue of Microorganisms (GCM) 10K type strain sequencing project: providing services to taxonomists for standard genome sequencing and annotation.</title>
        <authorList>
            <consortium name="The Broad Institute Genomics Platform"/>
            <consortium name="The Broad Institute Genome Sequencing Center for Infectious Disease"/>
            <person name="Wu L."/>
            <person name="Ma J."/>
        </authorList>
    </citation>
    <scope>NUCLEOTIDE SEQUENCE [LARGE SCALE GENOMIC DNA]</scope>
    <source>
        <strain evidence="5">CGMCC 4.7131</strain>
    </source>
</reference>
<accession>A0ABW0E662</accession>
<dbReference type="InterPro" id="IPR036366">
    <property type="entry name" value="PGBDSf"/>
</dbReference>
<evidence type="ECO:0000256" key="1">
    <source>
        <dbReference type="SAM" id="MobiDB-lite"/>
    </source>
</evidence>
<organism evidence="4 5">
    <name type="scientific">Streptomyces atrovirens</name>
    <dbReference type="NCBI Taxonomy" id="285556"/>
    <lineage>
        <taxon>Bacteria</taxon>
        <taxon>Bacillati</taxon>
        <taxon>Actinomycetota</taxon>
        <taxon>Actinomycetes</taxon>
        <taxon>Kitasatosporales</taxon>
        <taxon>Streptomycetaceae</taxon>
        <taxon>Streptomyces</taxon>
    </lineage>
</organism>
<evidence type="ECO:0000313" key="4">
    <source>
        <dbReference type="EMBL" id="MFC5245285.1"/>
    </source>
</evidence>
<proteinExistence type="predicted"/>
<dbReference type="Proteomes" id="UP001596035">
    <property type="component" value="Unassembled WGS sequence"/>
</dbReference>
<dbReference type="Pfam" id="PF01471">
    <property type="entry name" value="PG_binding_1"/>
    <property type="match status" value="1"/>
</dbReference>
<feature type="region of interest" description="Disordered" evidence="1">
    <location>
        <begin position="232"/>
        <end position="276"/>
    </location>
</feature>